<comment type="caution">
    <text evidence="1">The sequence shown here is derived from an EMBL/GenBank/DDBJ whole genome shotgun (WGS) entry which is preliminary data.</text>
</comment>
<sequence length="32" mass="3533">MQPNGDLDPSVTLVERRHVDLARVASAVCRRA</sequence>
<organism evidence="1 2">
    <name type="scientific">Streptomyces roseoviridis</name>
    <dbReference type="NCBI Taxonomy" id="67361"/>
    <lineage>
        <taxon>Bacteria</taxon>
        <taxon>Bacillati</taxon>
        <taxon>Actinomycetota</taxon>
        <taxon>Actinomycetes</taxon>
        <taxon>Kitasatosporales</taxon>
        <taxon>Streptomycetaceae</taxon>
        <taxon>Streptomyces</taxon>
    </lineage>
</organism>
<accession>A0ABV5QKT2</accession>
<dbReference type="EMBL" id="JBHMCT010000007">
    <property type="protein sequence ID" value="MFB9554117.1"/>
    <property type="molecule type" value="Genomic_DNA"/>
</dbReference>
<dbReference type="Proteomes" id="UP001589716">
    <property type="component" value="Unassembled WGS sequence"/>
</dbReference>
<gene>
    <name evidence="1" type="ORF">ACFFTP_07870</name>
</gene>
<protein>
    <submittedName>
        <fullName evidence="1">Leader peptide</fullName>
    </submittedName>
</protein>
<reference evidence="1 2" key="1">
    <citation type="submission" date="2024-09" db="EMBL/GenBank/DDBJ databases">
        <authorList>
            <person name="Sun Q."/>
            <person name="Mori K."/>
        </authorList>
    </citation>
    <scope>NUCLEOTIDE SEQUENCE [LARGE SCALE GENOMIC DNA]</scope>
    <source>
        <strain evidence="1 2">JCM 4414</strain>
    </source>
</reference>
<keyword evidence="2" id="KW-1185">Reference proteome</keyword>
<dbReference type="NCBIfam" id="NF042934">
    <property type="entry name" value="cis_reg_atten"/>
    <property type="match status" value="1"/>
</dbReference>
<proteinExistence type="predicted"/>
<evidence type="ECO:0000313" key="1">
    <source>
        <dbReference type="EMBL" id="MFB9554117.1"/>
    </source>
</evidence>
<dbReference type="InterPro" id="IPR049979">
    <property type="entry name" value="Cys_resp_CS_actino"/>
</dbReference>
<evidence type="ECO:0000313" key="2">
    <source>
        <dbReference type="Proteomes" id="UP001589716"/>
    </source>
</evidence>
<dbReference type="RefSeq" id="WP_345486743.1">
    <property type="nucleotide sequence ID" value="NZ_BAAAWU010000001.1"/>
</dbReference>
<name>A0ABV5QKT2_9ACTN</name>